<dbReference type="InterPro" id="IPR045046">
    <property type="entry name" value="Vps9-like"/>
</dbReference>
<reference evidence="5 6" key="1">
    <citation type="submission" date="2013-02" db="EMBL/GenBank/DDBJ databases">
        <title>The Genome Sequence of Plasmodium vinckei petteri CR.</title>
        <authorList>
            <consortium name="The Broad Institute Genome Sequencing Platform"/>
            <consortium name="The Broad Institute Genome Sequencing Center for Infectious Disease"/>
            <person name="Neafsey D."/>
            <person name="Cheeseman I."/>
            <person name="Volkman S."/>
            <person name="Adams J."/>
            <person name="Walker B."/>
            <person name="Young S.K."/>
            <person name="Zeng Q."/>
            <person name="Gargeya S."/>
            <person name="Fitzgerald M."/>
            <person name="Haas B."/>
            <person name="Abouelleil A."/>
            <person name="Alvarado L."/>
            <person name="Arachchi H.M."/>
            <person name="Berlin A.M."/>
            <person name="Chapman S.B."/>
            <person name="Dewar J."/>
            <person name="Goldberg J."/>
            <person name="Griggs A."/>
            <person name="Gujja S."/>
            <person name="Hansen M."/>
            <person name="Howarth C."/>
            <person name="Imamovic A."/>
            <person name="Larimer J."/>
            <person name="McCowan C."/>
            <person name="Murphy C."/>
            <person name="Neiman D."/>
            <person name="Pearson M."/>
            <person name="Priest M."/>
            <person name="Roberts A."/>
            <person name="Saif S."/>
            <person name="Shea T."/>
            <person name="Sisk P."/>
            <person name="Sykes S."/>
            <person name="Wortman J."/>
            <person name="Nusbaum C."/>
            <person name="Birren B."/>
        </authorList>
    </citation>
    <scope>NUCLEOTIDE SEQUENCE [LARGE SCALE GENOMIC DNA]</scope>
    <source>
        <strain evidence="5 6">CR</strain>
    </source>
</reference>
<feature type="coiled-coil region" evidence="1">
    <location>
        <begin position="509"/>
        <end position="543"/>
    </location>
</feature>
<evidence type="ECO:0000256" key="1">
    <source>
        <dbReference type="SAM" id="Coils"/>
    </source>
</evidence>
<protein>
    <submittedName>
        <fullName evidence="4">Vacuolar protein sorting-associated protein 9, putative</fullName>
    </submittedName>
</protein>
<feature type="compositionally biased region" description="Low complexity" evidence="2">
    <location>
        <begin position="333"/>
        <end position="348"/>
    </location>
</feature>
<dbReference type="Gene3D" id="1.10.246.120">
    <property type="match status" value="1"/>
</dbReference>
<feature type="region of interest" description="Disordered" evidence="2">
    <location>
        <begin position="1197"/>
        <end position="1237"/>
    </location>
</feature>
<evidence type="ECO:0000313" key="4">
    <source>
        <dbReference type="EMBL" id="CAD2101709.1"/>
    </source>
</evidence>
<evidence type="ECO:0000259" key="3">
    <source>
        <dbReference type="PROSITE" id="PS51205"/>
    </source>
</evidence>
<dbReference type="Pfam" id="PF18151">
    <property type="entry name" value="DUF5601"/>
    <property type="match status" value="1"/>
</dbReference>
<feature type="region of interest" description="Disordered" evidence="2">
    <location>
        <begin position="333"/>
        <end position="390"/>
    </location>
</feature>
<dbReference type="PROSITE" id="PS51205">
    <property type="entry name" value="VPS9"/>
    <property type="match status" value="1"/>
</dbReference>
<dbReference type="InterPro" id="IPR037191">
    <property type="entry name" value="VPS9_dom_sf"/>
</dbReference>
<feature type="domain" description="VPS9" evidence="3">
    <location>
        <begin position="1079"/>
        <end position="1305"/>
    </location>
</feature>
<keyword evidence="1" id="KW-0175">Coiled coil</keyword>
<dbReference type="GO" id="GO:0016192">
    <property type="term" value="P:vesicle-mediated transport"/>
    <property type="evidence" value="ECO:0007669"/>
    <property type="project" value="InterPro"/>
</dbReference>
<feature type="compositionally biased region" description="Polar residues" evidence="2">
    <location>
        <begin position="961"/>
        <end position="975"/>
    </location>
</feature>
<dbReference type="Gene3D" id="1.20.1050.80">
    <property type="entry name" value="VPS9 domain"/>
    <property type="match status" value="1"/>
</dbReference>
<dbReference type="InterPro" id="IPR003123">
    <property type="entry name" value="VPS9"/>
</dbReference>
<dbReference type="OrthoDB" id="300289at2759"/>
<proteinExistence type="predicted"/>
<feature type="compositionally biased region" description="Basic and acidic residues" evidence="2">
    <location>
        <begin position="1216"/>
        <end position="1229"/>
    </location>
</feature>
<name>W7APR9_PLAVN</name>
<dbReference type="GO" id="GO:0030139">
    <property type="term" value="C:endocytic vesicle"/>
    <property type="evidence" value="ECO:0007669"/>
    <property type="project" value="TreeGrafter"/>
</dbReference>
<reference evidence="4 7" key="2">
    <citation type="submission" date="2020-08" db="EMBL/GenBank/DDBJ databases">
        <authorList>
            <person name="Ramaprasad A."/>
        </authorList>
    </citation>
    <scope>NUCLEOTIDE SEQUENCE [LARGE SCALE GENOMIC DNA]</scope>
</reference>
<evidence type="ECO:0000313" key="6">
    <source>
        <dbReference type="Proteomes" id="UP000030659"/>
    </source>
</evidence>
<dbReference type="InterPro" id="IPR041545">
    <property type="entry name" value="DUF5601"/>
</dbReference>
<dbReference type="GO" id="GO:0031267">
    <property type="term" value="F:small GTPase binding"/>
    <property type="evidence" value="ECO:0007669"/>
    <property type="project" value="TreeGrafter"/>
</dbReference>
<dbReference type="GO" id="GO:0005829">
    <property type="term" value="C:cytosol"/>
    <property type="evidence" value="ECO:0007669"/>
    <property type="project" value="TreeGrafter"/>
</dbReference>
<evidence type="ECO:0000313" key="5">
    <source>
        <dbReference type="EMBL" id="EUD70579.1"/>
    </source>
</evidence>
<dbReference type="Pfam" id="PF02204">
    <property type="entry name" value="VPS9"/>
    <property type="match status" value="1"/>
</dbReference>
<organism evidence="5 6">
    <name type="scientific">Plasmodium vinckei petteri</name>
    <dbReference type="NCBI Taxonomy" id="138298"/>
    <lineage>
        <taxon>Eukaryota</taxon>
        <taxon>Sar</taxon>
        <taxon>Alveolata</taxon>
        <taxon>Apicomplexa</taxon>
        <taxon>Aconoidasida</taxon>
        <taxon>Haemosporida</taxon>
        <taxon>Plasmodiidae</taxon>
        <taxon>Plasmodium</taxon>
        <taxon>Plasmodium (Vinckeia)</taxon>
    </lineage>
</organism>
<dbReference type="GO" id="GO:0005085">
    <property type="term" value="F:guanyl-nucleotide exchange factor activity"/>
    <property type="evidence" value="ECO:0007669"/>
    <property type="project" value="InterPro"/>
</dbReference>
<gene>
    <name evidence="4" type="ORF">PVPCR_0701590</name>
    <name evidence="5" type="ORF">YYG_04137</name>
</gene>
<sequence>MNENPNRDNNFMLGNEWDELNFKDKEKKYLNENHSNPNQINEMDFFFDNYNNKNNANISQFSNSANGKNGTQRKANINGSSDTNFNKYLTDNVNDSLWGESNESYNVIKSKKERSKTPIKKASQKSNKLISSMDEVSNTFDAKSSGAKSNADSTFDLWEKFTEYDKEYELAGNDLSYEKKKKKKKNQDDYIVHTGKGSINNSNIYKKSGNDNDISLISKNNRNVIKDNEKIKNSAEYHKKYEKPNTVIKSDSFYEGEFTPSLKSGNKLSSYDDINLNSEHDIKIEYCSDKSISQCKVVNSNSNKISIKKKNDILLNEDYEKNIYNKKKKNKDLLMNSNDNNNNNNILSDSKHSANSLQVNNKTTKKKSESTNSNNTSKYRYISSDNNNMDDAHTKAKEKISKKMASSQELVNSYKDCTSGVHNLVGEKSKEEIQLKSEIKKKKTMKPNISQSYTSMIDDSEHTYYDNTKFSEQSSSNLLKLDESSEFFCNSNTIGDENLNGKIKKIKTKKGTKEEKNTKKKNIENIDNNKKEIEINKSRISKQAEQNYTLSSEENQTFESIKTSDSSKFFDEIKEYLHNKNIKETTNAEKKTDYNFNAFDDLNEDLKLKKKQTIRTSSKSLTYSDKEKVRNSSSSTEKLLKVTKTKERVKSVDIMNESELEIKSNEAKMKGEKSFEKKRNIKQKGDEGVKMDRGVKKINETKMYNSNSTINSNFSNSSNLKKKKSISDKTIVLDSIEDSNNKFYGEKEIYVDRIVNNEGNKISQKGSIKKNDDIKNAMHTDIATDEDDTTINYNDDENETVNSNSNSNKFFVKKKKDSFMDGNEVYGPDLGFEGVEEEVKKTDNKNVNIQNDVKNEAKNEDAQSESLIQKGRKFKNMFISFIKRENYKKDEENEQVDENKIITKKEFIKWNEMNLNMYNENGSNEKTVSSLYGFGTKSKSASSEFNDGSLNKLEESKKSASNENNKTFSNDTISENNSNAKKKANTIYNNFLESLKHPSCKIVVDKVKKFILNFPQNLSREEAANKIHTFINETQPILLKSSIYKNLNTDQINIIIQGYEKFIIQKLYFYLYRMDPEDKDQDEQIYTKINCLQWVELKHLEISENIDLDRLKLAQGELLKIQKMKAPYDKIIMILNCCRIVTSILFEAKKNIKKKKKYIKENIKENNNVITNESTFFDDSFALNSDTKQMRRDSQVINSMDSNNMKDELSTSSLGLDERNDNKNDSKIEDSDDTNDDELLPCADEVLPLLIYVIVKTNPPELISNITFIQHFRHPNHFVSEEAYSFTQFCSGVEFIKELGKTTFLNISEKEYKEKVSKAEEFYLNEVKESNKKLQETAGKLNDFIKLSNEKKLNNNIITKIESIKLKYENVENLNTITISDLSSLFEEYKVLVELKKSILKDLQDHA</sequence>
<dbReference type="EMBL" id="LR865412">
    <property type="protein sequence ID" value="CAD2101709.1"/>
    <property type="molecule type" value="Genomic_DNA"/>
</dbReference>
<dbReference type="PANTHER" id="PTHR23101">
    <property type="entry name" value="RAB GDP/GTP EXCHANGE FACTOR"/>
    <property type="match status" value="1"/>
</dbReference>
<dbReference type="Proteomes" id="UP000515268">
    <property type="component" value="Chromosome PVPCR_07"/>
</dbReference>
<dbReference type="SUPFAM" id="SSF109993">
    <property type="entry name" value="VPS9 domain"/>
    <property type="match status" value="1"/>
</dbReference>
<dbReference type="PANTHER" id="PTHR23101:SF25">
    <property type="entry name" value="GTPASE-ACTIVATING PROTEIN AND VPS9 DOMAIN-CONTAINING PROTEIN 1"/>
    <property type="match status" value="1"/>
</dbReference>
<feature type="region of interest" description="Disordered" evidence="2">
    <location>
        <begin position="954"/>
        <end position="976"/>
    </location>
</feature>
<dbReference type="Proteomes" id="UP000030659">
    <property type="component" value="Unassembled WGS sequence"/>
</dbReference>
<evidence type="ECO:0000256" key="2">
    <source>
        <dbReference type="SAM" id="MobiDB-lite"/>
    </source>
</evidence>
<keyword evidence="7" id="KW-1185">Reference proteome</keyword>
<dbReference type="EMBL" id="KI965404">
    <property type="protein sequence ID" value="EUD70579.1"/>
    <property type="molecule type" value="Genomic_DNA"/>
</dbReference>
<evidence type="ECO:0000313" key="7">
    <source>
        <dbReference type="Proteomes" id="UP000515268"/>
    </source>
</evidence>
<dbReference type="VEuPathDB" id="PlasmoDB:PVPCR_0701590"/>
<feature type="region of interest" description="Disordered" evidence="2">
    <location>
        <begin position="62"/>
        <end position="82"/>
    </location>
</feature>
<accession>W7APR9</accession>
<dbReference type="SMART" id="SM00167">
    <property type="entry name" value="VPS9"/>
    <property type="match status" value="1"/>
</dbReference>